<accession>A0ABQ9I2E7</accession>
<evidence type="ECO:0000313" key="6">
    <source>
        <dbReference type="EMBL" id="KAJ8890772.1"/>
    </source>
</evidence>
<keyword evidence="5" id="KW-0206">Cytoskeleton</keyword>
<dbReference type="SUPFAM" id="SSF81901">
    <property type="entry name" value="HCP-like"/>
    <property type="match status" value="1"/>
</dbReference>
<dbReference type="InterPro" id="IPR011990">
    <property type="entry name" value="TPR-like_helical_dom_sf"/>
</dbReference>
<evidence type="ECO:0000256" key="5">
    <source>
        <dbReference type="ARBA" id="ARBA00023212"/>
    </source>
</evidence>
<reference evidence="6 7" key="1">
    <citation type="submission" date="2023-02" db="EMBL/GenBank/DDBJ databases">
        <title>LHISI_Scaffold_Assembly.</title>
        <authorList>
            <person name="Stuart O.P."/>
            <person name="Cleave R."/>
            <person name="Magrath M.J.L."/>
            <person name="Mikheyev A.S."/>
        </authorList>
    </citation>
    <scope>NUCLEOTIDE SEQUENCE [LARGE SCALE GENOMIC DNA]</scope>
    <source>
        <strain evidence="6">Daus_M_001</strain>
        <tissue evidence="6">Leg muscle</tissue>
    </source>
</reference>
<dbReference type="Pfam" id="PF12309">
    <property type="entry name" value="KBP_C"/>
    <property type="match status" value="1"/>
</dbReference>
<comment type="subcellular location">
    <subcellularLocation>
        <location evidence="1">Cytoplasm</location>
        <location evidence="1">Cytoskeleton</location>
    </subcellularLocation>
</comment>
<evidence type="ECO:0000256" key="2">
    <source>
        <dbReference type="ARBA" id="ARBA00010305"/>
    </source>
</evidence>
<protein>
    <recommendedName>
        <fullName evidence="3">KIF-binding protein</fullName>
    </recommendedName>
</protein>
<keyword evidence="7" id="KW-1185">Reference proteome</keyword>
<dbReference type="InterPro" id="IPR022083">
    <property type="entry name" value="KBP"/>
</dbReference>
<dbReference type="PANTHER" id="PTHR46321:SF1">
    <property type="entry name" value="KIF-BINDING PROTEIN"/>
    <property type="match status" value="1"/>
</dbReference>
<sequence>MHFGSKDTLIELQENYSKVRKLLDQDSKNDPVSEPYRSKYTASAILTEMKSKLCKILDEGITDDKQRRYKAMLGSVWLHLGTISVDTEEFSTGEEQLLNCVSILSKDALKRESILVLLTALNQLGILWSQRDQPAKSKEYLEMAEKYYKEFVENNPTGCITMYNLFHLDDFEAELPDTEHSLEKTHTLTLYYLAQIYSSLNDHLKAAVYCHTTLKRQLEYKDFDPVDWALNSATLSQYFMEECGFKQARHHLAAASFILDQYKEMESTEGSNADSLEAK</sequence>
<keyword evidence="4" id="KW-0963">Cytoplasm</keyword>
<dbReference type="EMBL" id="JARBHB010000003">
    <property type="protein sequence ID" value="KAJ8890772.1"/>
    <property type="molecule type" value="Genomic_DNA"/>
</dbReference>
<evidence type="ECO:0000256" key="3">
    <source>
        <dbReference type="ARBA" id="ARBA00016840"/>
    </source>
</evidence>
<organism evidence="6 7">
    <name type="scientific">Dryococelus australis</name>
    <dbReference type="NCBI Taxonomy" id="614101"/>
    <lineage>
        <taxon>Eukaryota</taxon>
        <taxon>Metazoa</taxon>
        <taxon>Ecdysozoa</taxon>
        <taxon>Arthropoda</taxon>
        <taxon>Hexapoda</taxon>
        <taxon>Insecta</taxon>
        <taxon>Pterygota</taxon>
        <taxon>Neoptera</taxon>
        <taxon>Polyneoptera</taxon>
        <taxon>Phasmatodea</taxon>
        <taxon>Verophasmatodea</taxon>
        <taxon>Anareolatae</taxon>
        <taxon>Phasmatidae</taxon>
        <taxon>Eurycanthinae</taxon>
        <taxon>Dryococelus</taxon>
    </lineage>
</organism>
<evidence type="ECO:0000256" key="4">
    <source>
        <dbReference type="ARBA" id="ARBA00022490"/>
    </source>
</evidence>
<comment type="similarity">
    <text evidence="2">Belongs to the KIF-binding protein family.</text>
</comment>
<dbReference type="PANTHER" id="PTHR46321">
    <property type="entry name" value="KIF1-BINDING PROTEIN"/>
    <property type="match status" value="1"/>
</dbReference>
<dbReference type="Proteomes" id="UP001159363">
    <property type="component" value="Chromosome 3"/>
</dbReference>
<evidence type="ECO:0000256" key="1">
    <source>
        <dbReference type="ARBA" id="ARBA00004245"/>
    </source>
</evidence>
<gene>
    <name evidence="6" type="ORF">PR048_010281</name>
</gene>
<dbReference type="Gene3D" id="1.25.40.10">
    <property type="entry name" value="Tetratricopeptide repeat domain"/>
    <property type="match status" value="1"/>
</dbReference>
<evidence type="ECO:0000313" key="7">
    <source>
        <dbReference type="Proteomes" id="UP001159363"/>
    </source>
</evidence>
<proteinExistence type="inferred from homology"/>
<name>A0ABQ9I2E7_9NEOP</name>
<comment type="caution">
    <text evidence="6">The sequence shown here is derived from an EMBL/GenBank/DDBJ whole genome shotgun (WGS) entry which is preliminary data.</text>
</comment>